<dbReference type="OrthoDB" id="6619178at2759"/>
<sequence>MQKIRQWNNEYVKYEFTGLIESGKNNRVQCMNYHYIMCNSNLKPCRLVKHLEKYPNNGNTSIDNFCIKRARYDQRGKIAVVEQSLTL</sequence>
<reference evidence="1 2" key="1">
    <citation type="submission" date="2016-04" db="EMBL/GenBank/DDBJ databases">
        <title>The genome of Intoshia linei affirms orthonectids as highly simplified spiralians.</title>
        <authorList>
            <person name="Mikhailov K.V."/>
            <person name="Slusarev G.S."/>
            <person name="Nikitin M.A."/>
            <person name="Logacheva M.D."/>
            <person name="Penin A."/>
            <person name="Aleoshin V."/>
            <person name="Panchin Y.V."/>
        </authorList>
    </citation>
    <scope>NUCLEOTIDE SEQUENCE [LARGE SCALE GENOMIC DNA]</scope>
    <source>
        <strain evidence="1">Intl2013</strain>
        <tissue evidence="1">Whole animal</tissue>
    </source>
</reference>
<name>A0A177B9U2_9BILA</name>
<organism evidence="1 2">
    <name type="scientific">Intoshia linei</name>
    <dbReference type="NCBI Taxonomy" id="1819745"/>
    <lineage>
        <taxon>Eukaryota</taxon>
        <taxon>Metazoa</taxon>
        <taxon>Spiralia</taxon>
        <taxon>Lophotrochozoa</taxon>
        <taxon>Mesozoa</taxon>
        <taxon>Orthonectida</taxon>
        <taxon>Rhopaluridae</taxon>
        <taxon>Intoshia</taxon>
    </lineage>
</organism>
<dbReference type="AlphaFoldDB" id="A0A177B9U2"/>
<evidence type="ECO:0000313" key="2">
    <source>
        <dbReference type="Proteomes" id="UP000078046"/>
    </source>
</evidence>
<accession>A0A177B9U2</accession>
<gene>
    <name evidence="1" type="ORF">A3Q56_01258</name>
</gene>
<proteinExistence type="predicted"/>
<evidence type="ECO:0000313" key="1">
    <source>
        <dbReference type="EMBL" id="OAF70995.1"/>
    </source>
</evidence>
<dbReference type="EMBL" id="LWCA01000090">
    <property type="protein sequence ID" value="OAF70995.1"/>
    <property type="molecule type" value="Genomic_DNA"/>
</dbReference>
<keyword evidence="2" id="KW-1185">Reference proteome</keyword>
<dbReference type="Proteomes" id="UP000078046">
    <property type="component" value="Unassembled WGS sequence"/>
</dbReference>
<comment type="caution">
    <text evidence="1">The sequence shown here is derived from an EMBL/GenBank/DDBJ whole genome shotgun (WGS) entry which is preliminary data.</text>
</comment>
<protein>
    <submittedName>
        <fullName evidence="1">Uncharacterized protein</fullName>
    </submittedName>
</protein>